<reference evidence="3" key="1">
    <citation type="submission" date="2019-12" db="EMBL/GenBank/DDBJ databases">
        <title>An insight into the sialome of adult female Ixodes ricinus ticks feeding for 6 days.</title>
        <authorList>
            <person name="Perner J."/>
            <person name="Ribeiro J.M.C."/>
        </authorList>
    </citation>
    <scope>NUCLEOTIDE SEQUENCE</scope>
    <source>
        <strain evidence="3">Semi-engorged</strain>
        <tissue evidence="3">Salivary glands</tissue>
    </source>
</reference>
<sequence>MFPKRSGKLSNSPSRRNRPTRAGEIRRNQQGSQGYGMGGANIELNVIIMAPFCLFLIVWASVEHDVSNVASRRSAVSTWLT</sequence>
<keyword evidence="2" id="KW-1133">Transmembrane helix</keyword>
<evidence type="ECO:0000256" key="2">
    <source>
        <dbReference type="SAM" id="Phobius"/>
    </source>
</evidence>
<feature type="region of interest" description="Disordered" evidence="1">
    <location>
        <begin position="1"/>
        <end position="35"/>
    </location>
</feature>
<organism evidence="3">
    <name type="scientific">Ixodes ricinus</name>
    <name type="common">Common tick</name>
    <name type="synonym">Acarus ricinus</name>
    <dbReference type="NCBI Taxonomy" id="34613"/>
    <lineage>
        <taxon>Eukaryota</taxon>
        <taxon>Metazoa</taxon>
        <taxon>Ecdysozoa</taxon>
        <taxon>Arthropoda</taxon>
        <taxon>Chelicerata</taxon>
        <taxon>Arachnida</taxon>
        <taxon>Acari</taxon>
        <taxon>Parasitiformes</taxon>
        <taxon>Ixodida</taxon>
        <taxon>Ixodoidea</taxon>
        <taxon>Ixodidae</taxon>
        <taxon>Ixodinae</taxon>
        <taxon>Ixodes</taxon>
    </lineage>
</organism>
<protein>
    <submittedName>
        <fullName evidence="3">Putative conserved protein with signal anchor</fullName>
    </submittedName>
</protein>
<keyword evidence="2" id="KW-0812">Transmembrane</keyword>
<proteinExistence type="predicted"/>
<keyword evidence="2" id="KW-0472">Membrane</keyword>
<name>A0A6B0U6J6_IXORI</name>
<accession>A0A6B0U6J6</accession>
<evidence type="ECO:0000313" key="3">
    <source>
        <dbReference type="EMBL" id="MXU84444.1"/>
    </source>
</evidence>
<feature type="transmembrane region" description="Helical" evidence="2">
    <location>
        <begin position="42"/>
        <end position="62"/>
    </location>
</feature>
<evidence type="ECO:0000256" key="1">
    <source>
        <dbReference type="SAM" id="MobiDB-lite"/>
    </source>
</evidence>
<dbReference type="AlphaFoldDB" id="A0A6B0U6J6"/>
<dbReference type="EMBL" id="GIFC01002361">
    <property type="protein sequence ID" value="MXU84444.1"/>
    <property type="molecule type" value="Transcribed_RNA"/>
</dbReference>